<comment type="caution">
    <text evidence="1">The sequence shown here is derived from an EMBL/GenBank/DDBJ whole genome shotgun (WGS) entry which is preliminary data.</text>
</comment>
<dbReference type="InterPro" id="IPR019226">
    <property type="entry name" value="DUF2158"/>
</dbReference>
<organism evidence="1 2">
    <name type="scientific">Flavipsychrobacter stenotrophus</name>
    <dbReference type="NCBI Taxonomy" id="2077091"/>
    <lineage>
        <taxon>Bacteria</taxon>
        <taxon>Pseudomonadati</taxon>
        <taxon>Bacteroidota</taxon>
        <taxon>Chitinophagia</taxon>
        <taxon>Chitinophagales</taxon>
        <taxon>Chitinophagaceae</taxon>
        <taxon>Flavipsychrobacter</taxon>
    </lineage>
</organism>
<gene>
    <name evidence="1" type="ORF">CJD36_000765</name>
</gene>
<accession>A0A2S7SZE8</accession>
<proteinExistence type="predicted"/>
<name>A0A2S7SZE8_9BACT</name>
<dbReference type="AlphaFoldDB" id="A0A2S7SZE8"/>
<keyword evidence="2" id="KW-1185">Reference proteome</keyword>
<dbReference type="RefSeq" id="WP_105037207.1">
    <property type="nucleotide sequence ID" value="NZ_PPSL01000001.1"/>
</dbReference>
<dbReference type="Proteomes" id="UP000239872">
    <property type="component" value="Unassembled WGS sequence"/>
</dbReference>
<sequence length="69" mass="7846">MEPKFKSGDIVKLISGGPNMSVQGIHYDVLAKEYVQNIFDCVWFEKDNDPKQEAHYGPFSADDLIIVTR</sequence>
<evidence type="ECO:0000313" key="2">
    <source>
        <dbReference type="Proteomes" id="UP000239872"/>
    </source>
</evidence>
<reference evidence="1 2" key="1">
    <citation type="submission" date="2018-01" db="EMBL/GenBank/DDBJ databases">
        <title>A novel member of the phylum Bacteroidetes isolated from glacier ice.</title>
        <authorList>
            <person name="Liu Q."/>
            <person name="Xin Y.-H."/>
        </authorList>
    </citation>
    <scope>NUCLEOTIDE SEQUENCE [LARGE SCALE GENOMIC DNA]</scope>
    <source>
        <strain evidence="1 2">RB1R16</strain>
    </source>
</reference>
<dbReference type="Pfam" id="PF09926">
    <property type="entry name" value="DUF2158"/>
    <property type="match status" value="1"/>
</dbReference>
<protein>
    <submittedName>
        <fullName evidence="1">DUF2158 domain-containing protein</fullName>
    </submittedName>
</protein>
<evidence type="ECO:0000313" key="1">
    <source>
        <dbReference type="EMBL" id="PQJ12323.1"/>
    </source>
</evidence>
<dbReference type="EMBL" id="PPSL01000001">
    <property type="protein sequence ID" value="PQJ12323.1"/>
    <property type="molecule type" value="Genomic_DNA"/>
</dbReference>
<dbReference type="OrthoDB" id="1264301at2"/>